<evidence type="ECO:0000256" key="6">
    <source>
        <dbReference type="SAM" id="Phobius"/>
    </source>
</evidence>
<dbReference type="InterPro" id="IPR036259">
    <property type="entry name" value="MFS_trans_sf"/>
</dbReference>
<feature type="transmembrane region" description="Helical" evidence="6">
    <location>
        <begin position="286"/>
        <end position="308"/>
    </location>
</feature>
<evidence type="ECO:0000313" key="9">
    <source>
        <dbReference type="Proteomes" id="UP000193404"/>
    </source>
</evidence>
<feature type="transmembrane region" description="Helical" evidence="6">
    <location>
        <begin position="320"/>
        <end position="340"/>
    </location>
</feature>
<keyword evidence="3 6" id="KW-0812">Transmembrane</keyword>
<gene>
    <name evidence="8" type="ORF">B6F84_13010</name>
</gene>
<sequence>MNIKDIFKPLDESNFNIYHFRSLLITSLGMFTISYNTTFVSIELDTLSKIFHASGLLFVLLGTASLWTAIAGALIFGFISNFKGRKAVYGFECLFLAIGSLLGAFTTNAVELVITQMIFGIGIGGDFVLSPIVLGEFSEMRDRGKLLAFAVGVTGPIGSIASAGTTLLLTSLNVPADLSWRIILGLGAIIPGSVVYLRRKVPESPRYLARIKGDLKGLEEEIKRVTKKEVNIAGDIVDKTPVLFYFTKYAKYIFIAGILWFLDHMVNPGGVFELALVAYPIGIRNLALFSLLITIIASIPGGISNMLLVDRWGRKPLEALGFVGMGVALVLFFLLKGVLLKSPIALTPLLGAIILGGYHYFHNLGPANISAAGTFNVELTPTKIRGIASGITVAIDRTGALANSAIFPFLDSNFGLGVAVGIGGFLGILAAIITLLIVPETKGKSLEEASKEDQISALAKEEKEKTK</sequence>
<dbReference type="Proteomes" id="UP000193404">
    <property type="component" value="Chromosome"/>
</dbReference>
<dbReference type="InterPro" id="IPR050814">
    <property type="entry name" value="Myo-inositol_Transporter"/>
</dbReference>
<evidence type="ECO:0000256" key="2">
    <source>
        <dbReference type="ARBA" id="ARBA00022448"/>
    </source>
</evidence>
<dbReference type="PANTHER" id="PTHR48020:SF12">
    <property type="entry name" value="PROTON MYO-INOSITOL COTRANSPORTER"/>
    <property type="match status" value="1"/>
</dbReference>
<evidence type="ECO:0000256" key="1">
    <source>
        <dbReference type="ARBA" id="ARBA00004370"/>
    </source>
</evidence>
<feature type="transmembrane region" description="Helical" evidence="6">
    <location>
        <begin position="20"/>
        <end position="38"/>
    </location>
</feature>
<dbReference type="PANTHER" id="PTHR48020">
    <property type="entry name" value="PROTON MYO-INOSITOL COTRANSPORTER"/>
    <property type="match status" value="1"/>
</dbReference>
<protein>
    <recommendedName>
        <fullName evidence="7">Major facilitator superfamily (MFS) profile domain-containing protein</fullName>
    </recommendedName>
</protein>
<organism evidence="8 9">
    <name type="scientific">Acidianus manzaensis</name>
    <dbReference type="NCBI Taxonomy" id="282676"/>
    <lineage>
        <taxon>Archaea</taxon>
        <taxon>Thermoproteota</taxon>
        <taxon>Thermoprotei</taxon>
        <taxon>Sulfolobales</taxon>
        <taxon>Sulfolobaceae</taxon>
        <taxon>Acidianus</taxon>
    </lineage>
</organism>
<feature type="domain" description="Major facilitator superfamily (MFS) profile" evidence="7">
    <location>
        <begin position="22"/>
        <end position="442"/>
    </location>
</feature>
<dbReference type="InterPro" id="IPR020846">
    <property type="entry name" value="MFS_dom"/>
</dbReference>
<comment type="subcellular location">
    <subcellularLocation>
        <location evidence="1">Membrane</location>
    </subcellularLocation>
</comment>
<feature type="transmembrane region" description="Helical" evidence="6">
    <location>
        <begin position="146"/>
        <end position="172"/>
    </location>
</feature>
<dbReference type="SUPFAM" id="SSF103473">
    <property type="entry name" value="MFS general substrate transporter"/>
    <property type="match status" value="1"/>
</dbReference>
<evidence type="ECO:0000256" key="5">
    <source>
        <dbReference type="ARBA" id="ARBA00023136"/>
    </source>
</evidence>
<dbReference type="Gene3D" id="1.20.1250.20">
    <property type="entry name" value="MFS general substrate transporter like domains"/>
    <property type="match status" value="2"/>
</dbReference>
<keyword evidence="4 6" id="KW-1133">Transmembrane helix</keyword>
<dbReference type="GO" id="GO:0022857">
    <property type="term" value="F:transmembrane transporter activity"/>
    <property type="evidence" value="ECO:0007669"/>
    <property type="project" value="InterPro"/>
</dbReference>
<feature type="transmembrane region" description="Helical" evidence="6">
    <location>
        <begin position="113"/>
        <end position="134"/>
    </location>
</feature>
<keyword evidence="2" id="KW-0813">Transport</keyword>
<evidence type="ECO:0000256" key="4">
    <source>
        <dbReference type="ARBA" id="ARBA00022989"/>
    </source>
</evidence>
<dbReference type="OrthoDB" id="117970at2157"/>
<evidence type="ECO:0000256" key="3">
    <source>
        <dbReference type="ARBA" id="ARBA00022692"/>
    </source>
</evidence>
<dbReference type="KEGG" id="aman:B6F84_13010"/>
<feature type="transmembrane region" description="Helical" evidence="6">
    <location>
        <begin position="88"/>
        <end position="107"/>
    </location>
</feature>
<feature type="transmembrane region" description="Helical" evidence="6">
    <location>
        <begin position="178"/>
        <end position="197"/>
    </location>
</feature>
<dbReference type="InterPro" id="IPR005828">
    <property type="entry name" value="MFS_sugar_transport-like"/>
</dbReference>
<dbReference type="RefSeq" id="WP_148692641.1">
    <property type="nucleotide sequence ID" value="NZ_CP020477.1"/>
</dbReference>
<dbReference type="AlphaFoldDB" id="A0A1W6K2Y2"/>
<dbReference type="GeneID" id="41591858"/>
<dbReference type="GO" id="GO:0016020">
    <property type="term" value="C:membrane"/>
    <property type="evidence" value="ECO:0007669"/>
    <property type="project" value="UniProtKB-SubCell"/>
</dbReference>
<dbReference type="EMBL" id="CP020477">
    <property type="protein sequence ID" value="ARM76847.1"/>
    <property type="molecule type" value="Genomic_DNA"/>
</dbReference>
<keyword evidence="5 6" id="KW-0472">Membrane</keyword>
<proteinExistence type="predicted"/>
<keyword evidence="9" id="KW-1185">Reference proteome</keyword>
<feature type="transmembrane region" description="Helical" evidence="6">
    <location>
        <begin position="414"/>
        <end position="438"/>
    </location>
</feature>
<dbReference type="PROSITE" id="PS50850">
    <property type="entry name" value="MFS"/>
    <property type="match status" value="1"/>
</dbReference>
<evidence type="ECO:0000313" key="8">
    <source>
        <dbReference type="EMBL" id="ARM76847.1"/>
    </source>
</evidence>
<dbReference type="Pfam" id="PF00083">
    <property type="entry name" value="Sugar_tr"/>
    <property type="match status" value="1"/>
</dbReference>
<accession>A0A1W6K2Y2</accession>
<name>A0A1W6K2Y2_9CREN</name>
<evidence type="ECO:0000259" key="7">
    <source>
        <dbReference type="PROSITE" id="PS50850"/>
    </source>
</evidence>
<feature type="transmembrane region" description="Helical" evidence="6">
    <location>
        <begin position="50"/>
        <end position="76"/>
    </location>
</feature>
<dbReference type="STRING" id="282676.B6F84_13010"/>
<reference evidence="8 9" key="1">
    <citation type="submission" date="2017-03" db="EMBL/GenBank/DDBJ databases">
        <title>Sulfur activation and transportation mechanism of thermophilic Archaea Acidianus manzaensis YN-25.</title>
        <authorList>
            <person name="Ma Y."/>
            <person name="Yang Y."/>
            <person name="Xia J."/>
        </authorList>
    </citation>
    <scope>NUCLEOTIDE SEQUENCE [LARGE SCALE GENOMIC DNA]</scope>
    <source>
        <strain evidence="8 9">YN-25</strain>
    </source>
</reference>